<dbReference type="PANTHER" id="PTHR37196">
    <property type="entry name" value="TRANSMEMBRANE PROTEIN"/>
    <property type="match status" value="1"/>
</dbReference>
<sequence>MKCIHGHSPFFPTLSLLKHNHQLKMDRLLWLSSNHPTTLLQRKYIISPVPSSTKATMASLPVLGATSPATSGDISVFLQTSAVLLFMYWITNFVVPEIIYKDLQNKTSEEKSPMDNFQSEAEQGSTPIDNEPSSGQIKRGFNSTKPK</sequence>
<organism evidence="2 3">
    <name type="scientific">Ilex paraguariensis</name>
    <name type="common">yerba mate</name>
    <dbReference type="NCBI Taxonomy" id="185542"/>
    <lineage>
        <taxon>Eukaryota</taxon>
        <taxon>Viridiplantae</taxon>
        <taxon>Streptophyta</taxon>
        <taxon>Embryophyta</taxon>
        <taxon>Tracheophyta</taxon>
        <taxon>Spermatophyta</taxon>
        <taxon>Magnoliopsida</taxon>
        <taxon>eudicotyledons</taxon>
        <taxon>Gunneridae</taxon>
        <taxon>Pentapetalae</taxon>
        <taxon>asterids</taxon>
        <taxon>campanulids</taxon>
        <taxon>Aquifoliales</taxon>
        <taxon>Aquifoliaceae</taxon>
        <taxon>Ilex</taxon>
    </lineage>
</organism>
<dbReference type="PANTHER" id="PTHR37196:SF2">
    <property type="entry name" value="TRANSMEMBRANE PROTEIN"/>
    <property type="match status" value="1"/>
</dbReference>
<proteinExistence type="predicted"/>
<protein>
    <submittedName>
        <fullName evidence="2">Uncharacterized protein</fullName>
    </submittedName>
</protein>
<accession>A0ABC8T3W1</accession>
<dbReference type="EMBL" id="CAUOFW020004114">
    <property type="protein sequence ID" value="CAK9163928.1"/>
    <property type="molecule type" value="Genomic_DNA"/>
</dbReference>
<dbReference type="Proteomes" id="UP001642360">
    <property type="component" value="Unassembled WGS sequence"/>
</dbReference>
<comment type="caution">
    <text evidence="2">The sequence shown here is derived from an EMBL/GenBank/DDBJ whole genome shotgun (WGS) entry which is preliminary data.</text>
</comment>
<dbReference type="AlphaFoldDB" id="A0ABC8T3W1"/>
<feature type="region of interest" description="Disordered" evidence="1">
    <location>
        <begin position="109"/>
        <end position="147"/>
    </location>
</feature>
<reference evidence="2 3" key="1">
    <citation type="submission" date="2024-02" db="EMBL/GenBank/DDBJ databases">
        <authorList>
            <person name="Vignale AGUSTIN F."/>
            <person name="Sosa J E."/>
            <person name="Modenutti C."/>
        </authorList>
    </citation>
    <scope>NUCLEOTIDE SEQUENCE [LARGE SCALE GENOMIC DNA]</scope>
</reference>
<name>A0ABC8T3W1_9AQUA</name>
<evidence type="ECO:0000313" key="2">
    <source>
        <dbReference type="EMBL" id="CAK9163928.1"/>
    </source>
</evidence>
<evidence type="ECO:0000256" key="1">
    <source>
        <dbReference type="SAM" id="MobiDB-lite"/>
    </source>
</evidence>
<keyword evidence="3" id="KW-1185">Reference proteome</keyword>
<feature type="compositionally biased region" description="Polar residues" evidence="1">
    <location>
        <begin position="115"/>
        <end position="147"/>
    </location>
</feature>
<evidence type="ECO:0000313" key="3">
    <source>
        <dbReference type="Proteomes" id="UP001642360"/>
    </source>
</evidence>
<gene>
    <name evidence="2" type="ORF">ILEXP_LOCUS32998</name>
</gene>